<dbReference type="EMBL" id="CP013236">
    <property type="protein sequence ID" value="AMP15893.1"/>
    <property type="molecule type" value="Genomic_DNA"/>
</dbReference>
<keyword evidence="3" id="KW-1185">Reference proteome</keyword>
<organism evidence="2 3">
    <name type="scientific">Collimonas pratensis</name>
    <dbReference type="NCBI Taxonomy" id="279113"/>
    <lineage>
        <taxon>Bacteria</taxon>
        <taxon>Pseudomonadati</taxon>
        <taxon>Pseudomonadota</taxon>
        <taxon>Betaproteobacteria</taxon>
        <taxon>Burkholderiales</taxon>
        <taxon>Oxalobacteraceae</taxon>
        <taxon>Collimonas</taxon>
    </lineage>
</organism>
<protein>
    <submittedName>
        <fullName evidence="2">Uncharacterized protein</fullName>
    </submittedName>
</protein>
<evidence type="ECO:0000256" key="1">
    <source>
        <dbReference type="SAM" id="Phobius"/>
    </source>
</evidence>
<accession>A0ABM5Z9P6</accession>
<evidence type="ECO:0000313" key="2">
    <source>
        <dbReference type="EMBL" id="AMP15893.1"/>
    </source>
</evidence>
<proteinExistence type="predicted"/>
<keyword evidence="1" id="KW-0812">Transmembrane</keyword>
<gene>
    <name evidence="2" type="ORF">CPter291_3659</name>
</gene>
<sequence length="57" mass="6780">MSADLIEFKMAWWFKFYVFGVTTMCLLTGREPIQEKSLYWTQKAIRANYNGKPIRIS</sequence>
<name>A0ABM5Z9P6_9BURK</name>
<dbReference type="RefSeq" id="WP_197481591.1">
    <property type="nucleotide sequence ID" value="NZ_CP013236.1"/>
</dbReference>
<evidence type="ECO:0000313" key="3">
    <source>
        <dbReference type="Proteomes" id="UP000074914"/>
    </source>
</evidence>
<keyword evidence="1" id="KW-0472">Membrane</keyword>
<feature type="transmembrane region" description="Helical" evidence="1">
    <location>
        <begin position="12"/>
        <end position="29"/>
    </location>
</feature>
<reference evidence="2 3" key="1">
    <citation type="submission" date="2015-11" db="EMBL/GenBank/DDBJ databases">
        <title>Exploring the genomic traits of fungus-feeding bacterial genus Collimonas.</title>
        <authorList>
            <person name="Song C."/>
            <person name="Schmidt R."/>
            <person name="de Jager V."/>
            <person name="Krzyzanowska D."/>
            <person name="Jongedijk E."/>
            <person name="Cankar K."/>
            <person name="Beekwilder J."/>
            <person name="van Veen A."/>
            <person name="de Boer W."/>
            <person name="van Veen J.A."/>
            <person name="Garbeva P."/>
        </authorList>
    </citation>
    <scope>NUCLEOTIDE SEQUENCE [LARGE SCALE GENOMIC DNA]</scope>
    <source>
        <strain evidence="2 3">Ter291</strain>
    </source>
</reference>
<dbReference type="Proteomes" id="UP000074914">
    <property type="component" value="Chromosome"/>
</dbReference>
<keyword evidence="1" id="KW-1133">Transmembrane helix</keyword>